<dbReference type="EMBL" id="JNVM01000005">
    <property type="protein sequence ID" value="KEQ26819.1"/>
    <property type="molecule type" value="Genomic_DNA"/>
</dbReference>
<protein>
    <recommendedName>
        <fullName evidence="5">Phosphatase</fullName>
    </recommendedName>
</protein>
<dbReference type="PANTHER" id="PTHR35399">
    <property type="entry name" value="SLR8030 PROTEIN"/>
    <property type="match status" value="1"/>
</dbReference>
<proteinExistence type="predicted"/>
<dbReference type="SUPFAM" id="SSF63829">
    <property type="entry name" value="Calcium-dependent phosphotriesterase"/>
    <property type="match status" value="1"/>
</dbReference>
<dbReference type="InterPro" id="IPR006311">
    <property type="entry name" value="TAT_signal"/>
</dbReference>
<dbReference type="Pfam" id="PF05787">
    <property type="entry name" value="PhoX"/>
    <property type="match status" value="1"/>
</dbReference>
<feature type="region of interest" description="Disordered" evidence="1">
    <location>
        <begin position="525"/>
        <end position="545"/>
    </location>
</feature>
<dbReference type="InterPro" id="IPR008557">
    <property type="entry name" value="PhoX"/>
</dbReference>
<evidence type="ECO:0000313" key="4">
    <source>
        <dbReference type="Proteomes" id="UP000028123"/>
    </source>
</evidence>
<dbReference type="PROSITE" id="PS51318">
    <property type="entry name" value="TAT"/>
    <property type="match status" value="1"/>
</dbReference>
<evidence type="ECO:0000256" key="1">
    <source>
        <dbReference type="SAM" id="MobiDB-lite"/>
    </source>
</evidence>
<feature type="chain" id="PRO_5039593844" description="Phosphatase" evidence="2">
    <location>
        <begin position="26"/>
        <end position="554"/>
    </location>
</feature>
<dbReference type="AlphaFoldDB" id="A0A081P7Z6"/>
<organism evidence="3 4">
    <name type="scientific">Paenibacillus tyrfis</name>
    <dbReference type="NCBI Taxonomy" id="1501230"/>
    <lineage>
        <taxon>Bacteria</taxon>
        <taxon>Bacillati</taxon>
        <taxon>Bacillota</taxon>
        <taxon>Bacilli</taxon>
        <taxon>Bacillales</taxon>
        <taxon>Paenibacillaceae</taxon>
        <taxon>Paenibacillus</taxon>
    </lineage>
</organism>
<dbReference type="eggNOG" id="COG3211">
    <property type="taxonomic scope" value="Bacteria"/>
</dbReference>
<sequence>MKNKTLSRRTFLAYLGTGAVTIAAASTGLGAFTGSAAASDLLFDRKTGKVTDAFAPIEPGAGDELVLPKGFRHDVLVSFGDPITGKGDTFGYNNEFTCFFPFDDKQVNGLLWVNHASVHPLLALGQRQPGPLGAEQVKSLLYNQGASIVEAYRDREGKWKINPDSAYGRRITGYDRVELSGPARGTRTVKGASLVQGTFGNGAGSVTPWGTVLSCEGDFESTCGSAGLELSHYGWVVEADPFDSNFKLRKHTALGRFHHGQLAVTLSKDGRVVVYMGDTTPDSCLYKFVSAGKFQAASGKANADLLTEGTLYAADLVNGRWVPLTIEAVKKALNRDGFQVPFGVNQIKEVLVERYKEQADVLVYAQDAALILGATPTDRPAGLAVHAKSGALIAAYPNNIRHGNIHGHLAQLAEQDGDAGAAAFDYEIVSNGGRSSGYSSPGTLLFDDRSNLWVASDVPADKLNQGAYAPFRNNGLYVVRTAGQDAAAAQLFASAPVEAALTGPCFTADERTLFLSVSHPGQATAQAGKPTSLWPHRSGDSGPRPSVVAISGFA</sequence>
<dbReference type="OrthoDB" id="9801383at2"/>
<feature type="signal peptide" evidence="2">
    <location>
        <begin position="1"/>
        <end position="25"/>
    </location>
</feature>
<dbReference type="PANTHER" id="PTHR35399:SF2">
    <property type="entry name" value="DUF839 DOMAIN-CONTAINING PROTEIN"/>
    <property type="match status" value="1"/>
</dbReference>
<keyword evidence="2" id="KW-0732">Signal</keyword>
<evidence type="ECO:0000313" key="3">
    <source>
        <dbReference type="EMBL" id="KEQ26819.1"/>
    </source>
</evidence>
<reference evidence="3 4" key="1">
    <citation type="submission" date="2014-06" db="EMBL/GenBank/DDBJ databases">
        <title>Draft genome sequence of Paenibacillus sp. MSt1.</title>
        <authorList>
            <person name="Aw Y.K."/>
            <person name="Ong K.S."/>
            <person name="Gan H.M."/>
            <person name="Lee S.M."/>
        </authorList>
    </citation>
    <scope>NUCLEOTIDE SEQUENCE [LARGE SCALE GENOMIC DNA]</scope>
    <source>
        <strain evidence="3 4">MSt1</strain>
    </source>
</reference>
<dbReference type="RefSeq" id="WP_036678015.1">
    <property type="nucleotide sequence ID" value="NZ_JNVM01000005.1"/>
</dbReference>
<accession>A0A081P7Z6</accession>
<keyword evidence="4" id="KW-1185">Reference proteome</keyword>
<gene>
    <name evidence="3" type="ORF">ET33_29130</name>
</gene>
<dbReference type="Proteomes" id="UP000028123">
    <property type="component" value="Unassembled WGS sequence"/>
</dbReference>
<evidence type="ECO:0000256" key="2">
    <source>
        <dbReference type="SAM" id="SignalP"/>
    </source>
</evidence>
<name>A0A081P7Z6_9BACL</name>
<comment type="caution">
    <text evidence="3">The sequence shown here is derived from an EMBL/GenBank/DDBJ whole genome shotgun (WGS) entry which is preliminary data.</text>
</comment>
<evidence type="ECO:0008006" key="5">
    <source>
        <dbReference type="Google" id="ProtNLM"/>
    </source>
</evidence>